<dbReference type="InterPro" id="IPR025563">
    <property type="entry name" value="DUF4286"/>
</dbReference>
<dbReference type="Pfam" id="PF14114">
    <property type="entry name" value="DUF4286"/>
    <property type="match status" value="1"/>
</dbReference>
<protein>
    <submittedName>
        <fullName evidence="1">DUF4286 family protein</fullName>
    </submittedName>
</protein>
<evidence type="ECO:0000313" key="2">
    <source>
        <dbReference type="Proteomes" id="UP000310532"/>
    </source>
</evidence>
<dbReference type="AlphaFoldDB" id="A0A4V3RCA6"/>
<dbReference type="Proteomes" id="UP000310532">
    <property type="component" value="Unassembled WGS sequence"/>
</dbReference>
<comment type="caution">
    <text evidence="1">The sequence shown here is derived from an EMBL/GenBank/DDBJ whole genome shotgun (WGS) entry which is preliminary data.</text>
</comment>
<dbReference type="EMBL" id="SRYZ01000007">
    <property type="protein sequence ID" value="TGY07970.1"/>
    <property type="molecule type" value="Genomic_DNA"/>
</dbReference>
<sequence length="101" mass="11978">MLIYNTTYHVEKGEDKNFLIWMQEHYLPEVEKNGILYAPRIARILSHIEEGSICYSVQFEVENSAKLHRWHQEQGVKLNEELLNIFKNKVIGFPTLMEVIM</sequence>
<name>A0A4V3RCA6_9BACE</name>
<dbReference type="RefSeq" id="WP_136009413.1">
    <property type="nucleotide sequence ID" value="NZ_SRYZ01000007.1"/>
</dbReference>
<reference evidence="1 2" key="1">
    <citation type="submission" date="2019-04" db="EMBL/GenBank/DDBJ databases">
        <title>Microbes associate with the intestines of laboratory mice.</title>
        <authorList>
            <person name="Navarre W."/>
            <person name="Wong E."/>
            <person name="Huang K."/>
            <person name="Tropini C."/>
            <person name="Ng K."/>
            <person name="Yu B."/>
        </authorList>
    </citation>
    <scope>NUCLEOTIDE SEQUENCE [LARGE SCALE GENOMIC DNA]</scope>
    <source>
        <strain evidence="1 2">NM69_E16B</strain>
    </source>
</reference>
<gene>
    <name evidence="1" type="ORF">E5355_04875</name>
</gene>
<organism evidence="1 2">
    <name type="scientific">Bacteroides muris</name>
    <name type="common">ex Afrizal et al. 2022</name>
    <dbReference type="NCBI Taxonomy" id="2516960"/>
    <lineage>
        <taxon>Bacteria</taxon>
        <taxon>Pseudomonadati</taxon>
        <taxon>Bacteroidota</taxon>
        <taxon>Bacteroidia</taxon>
        <taxon>Bacteroidales</taxon>
        <taxon>Bacteroidaceae</taxon>
        <taxon>Bacteroides</taxon>
    </lineage>
</organism>
<keyword evidence="2" id="KW-1185">Reference proteome</keyword>
<accession>A0A4V3RCA6</accession>
<proteinExistence type="predicted"/>
<evidence type="ECO:0000313" key="1">
    <source>
        <dbReference type="EMBL" id="TGY07970.1"/>
    </source>
</evidence>